<reference evidence="2 3" key="1">
    <citation type="submission" date="2019-07" db="EMBL/GenBank/DDBJ databases">
        <authorList>
            <person name="Kim J."/>
        </authorList>
    </citation>
    <scope>NUCLEOTIDE SEQUENCE [LARGE SCALE GENOMIC DNA]</scope>
    <source>
        <strain evidence="3">dk17</strain>
    </source>
</reference>
<keyword evidence="1" id="KW-0732">Signal</keyword>
<feature type="signal peptide" evidence="1">
    <location>
        <begin position="1"/>
        <end position="25"/>
    </location>
</feature>
<name>A0A563U516_9SPHI</name>
<gene>
    <name evidence="2" type="ORF">FPZ43_14800</name>
</gene>
<accession>A0A563U516</accession>
<evidence type="ECO:0000313" key="3">
    <source>
        <dbReference type="Proteomes" id="UP000320042"/>
    </source>
</evidence>
<dbReference type="OrthoDB" id="195456at2"/>
<dbReference type="InterPro" id="IPR021314">
    <property type="entry name" value="DUF2911"/>
</dbReference>
<dbReference type="EMBL" id="VOEJ01000007">
    <property type="protein sequence ID" value="TWR26429.1"/>
    <property type="molecule type" value="Genomic_DNA"/>
</dbReference>
<dbReference type="Pfam" id="PF11138">
    <property type="entry name" value="DUF2911"/>
    <property type="match status" value="1"/>
</dbReference>
<keyword evidence="3" id="KW-1185">Reference proteome</keyword>
<dbReference type="RefSeq" id="WP_146382709.1">
    <property type="nucleotide sequence ID" value="NZ_VOEJ01000007.1"/>
</dbReference>
<evidence type="ECO:0000313" key="2">
    <source>
        <dbReference type="EMBL" id="TWR26429.1"/>
    </source>
</evidence>
<dbReference type="AlphaFoldDB" id="A0A563U516"/>
<dbReference type="Proteomes" id="UP000320042">
    <property type="component" value="Unassembled WGS sequence"/>
</dbReference>
<organism evidence="2 3">
    <name type="scientific">Mucilaginibacter pallidiroseus</name>
    <dbReference type="NCBI Taxonomy" id="2599295"/>
    <lineage>
        <taxon>Bacteria</taxon>
        <taxon>Pseudomonadati</taxon>
        <taxon>Bacteroidota</taxon>
        <taxon>Sphingobacteriia</taxon>
        <taxon>Sphingobacteriales</taxon>
        <taxon>Sphingobacteriaceae</taxon>
        <taxon>Mucilaginibacter</taxon>
    </lineage>
</organism>
<comment type="caution">
    <text evidence="2">The sequence shown here is derived from an EMBL/GenBank/DDBJ whole genome shotgun (WGS) entry which is preliminary data.</text>
</comment>
<feature type="chain" id="PRO_5021703182" evidence="1">
    <location>
        <begin position="26"/>
        <end position="170"/>
    </location>
</feature>
<evidence type="ECO:0000256" key="1">
    <source>
        <dbReference type="SAM" id="SignalP"/>
    </source>
</evidence>
<proteinExistence type="predicted"/>
<sequence>MKKVFQIKKALLLVVAVLFSAAAFAQKPIPSPRDSVSGVIKGATITINYGSPSVKGRKVFGELEKYGKVWRAGANEATVFTTSKDIMVEGKALPAGSYGLFAIPTEGKWTIIFNKVAKQWGAYKYEESQDALRVMVTPKKASKSERLVYKIDKKGFSLNWDTISAPVSIK</sequence>
<protein>
    <submittedName>
        <fullName evidence="2">DUF2911 domain-containing protein</fullName>
    </submittedName>
</protein>